<comment type="similarity">
    <text evidence="2">Belongs to the RLP family.</text>
</comment>
<evidence type="ECO:0000256" key="7">
    <source>
        <dbReference type="ARBA" id="ARBA00022737"/>
    </source>
</evidence>
<dbReference type="SMART" id="SM00369">
    <property type="entry name" value="LRR_TYP"/>
    <property type="match status" value="5"/>
</dbReference>
<evidence type="ECO:0000256" key="10">
    <source>
        <dbReference type="ARBA" id="ARBA00023170"/>
    </source>
</evidence>
<dbReference type="PANTHER" id="PTHR48062">
    <property type="entry name" value="RECEPTOR-LIKE PROTEIN 14"/>
    <property type="match status" value="1"/>
</dbReference>
<organism evidence="14 15">
    <name type="scientific">Quercus suber</name>
    <name type="common">Cork oak</name>
    <dbReference type="NCBI Taxonomy" id="58331"/>
    <lineage>
        <taxon>Eukaryota</taxon>
        <taxon>Viridiplantae</taxon>
        <taxon>Streptophyta</taxon>
        <taxon>Embryophyta</taxon>
        <taxon>Tracheophyta</taxon>
        <taxon>Spermatophyta</taxon>
        <taxon>Magnoliopsida</taxon>
        <taxon>eudicotyledons</taxon>
        <taxon>Gunneridae</taxon>
        <taxon>Pentapetalae</taxon>
        <taxon>rosids</taxon>
        <taxon>fabids</taxon>
        <taxon>Fagales</taxon>
        <taxon>Fagaceae</taxon>
        <taxon>Quercus</taxon>
    </lineage>
</organism>
<sequence>MGQFQLPPYPNMNLSWMDVSDNHFDGQLPKNIGTILPRLWLLHLSRNAFQGPLPSSIANVSDLERLDVSFNYFSGEVPEEFLSYCFNLGVLDLSYNDFHGQIFSEHSNNLTNLEVLNLNNNQFTGTISGVVSKCFNLFILRISNNYMSGKIPALIGNMTELSAFDLQNNSFEGQVSCELISLPFLDLSHNYFSGTLPKCLTLELIEHIYLQGNNFTGSLPNAFLRALDVRDNSLSGNIPLEIGSHYKLKVLMLAGNHFSGFIPSQLCQLNKIGLLDLSRNSFSGSIPSCLGNITFGKTGVNNLQFGSYVTFLGSLMHDSPMGLDFQVQGSLLEKVTEIKVVDTYIPQDEVEFVTKNRPDSYKGKILDIMFGLDLSCNNLTGEIPDELGNLSSILGLNLSHNHLTGSIPKTFSNLAQIESLDLSYNNLTGEIPSELIDLNFLEVFSVAYNNLTGRIPDMKAQFGTFDNSSYKENPFLCGPLLAKACTSVGESPPSPTKSKGHEIYPLVFFTSFSVSFVMFFVTVITLLYINPYWQQKCYNSIRYCMSLCYYFASENLKRLSDNLNR</sequence>
<evidence type="ECO:0000256" key="8">
    <source>
        <dbReference type="ARBA" id="ARBA00022989"/>
    </source>
</evidence>
<evidence type="ECO:0000256" key="3">
    <source>
        <dbReference type="ARBA" id="ARBA00022475"/>
    </source>
</evidence>
<dbReference type="EMBL" id="PKMF04000380">
    <property type="protein sequence ID" value="KAK7834937.1"/>
    <property type="molecule type" value="Genomic_DNA"/>
</dbReference>
<feature type="transmembrane region" description="Helical" evidence="13">
    <location>
        <begin position="503"/>
        <end position="529"/>
    </location>
</feature>
<dbReference type="Pfam" id="PF00560">
    <property type="entry name" value="LRR_1"/>
    <property type="match status" value="8"/>
</dbReference>
<evidence type="ECO:0000256" key="1">
    <source>
        <dbReference type="ARBA" id="ARBA00004236"/>
    </source>
</evidence>
<keyword evidence="3" id="KW-1003">Cell membrane</keyword>
<keyword evidence="8 13" id="KW-1133">Transmembrane helix</keyword>
<keyword evidence="10" id="KW-0675">Receptor</keyword>
<evidence type="ECO:0000256" key="5">
    <source>
        <dbReference type="ARBA" id="ARBA00022692"/>
    </source>
</evidence>
<dbReference type="PANTHER" id="PTHR48062:SF52">
    <property type="entry name" value="RECEPTOR-LIKE PROTEIN 8-RELATED"/>
    <property type="match status" value="1"/>
</dbReference>
<evidence type="ECO:0000313" key="15">
    <source>
        <dbReference type="Proteomes" id="UP000237347"/>
    </source>
</evidence>
<dbReference type="GO" id="GO:0012505">
    <property type="term" value="C:endomembrane system"/>
    <property type="evidence" value="ECO:0007669"/>
    <property type="project" value="UniProtKB-SubCell"/>
</dbReference>
<name>A0AAW0K7B4_QUESU</name>
<keyword evidence="9 13" id="KW-0472">Membrane</keyword>
<keyword evidence="6" id="KW-0732">Signal</keyword>
<evidence type="ECO:0000313" key="14">
    <source>
        <dbReference type="EMBL" id="KAK7834937.1"/>
    </source>
</evidence>
<keyword evidence="11" id="KW-0325">Glycoprotein</keyword>
<dbReference type="Proteomes" id="UP000237347">
    <property type="component" value="Unassembled WGS sequence"/>
</dbReference>
<dbReference type="InterPro" id="IPR032675">
    <property type="entry name" value="LRR_dom_sf"/>
</dbReference>
<evidence type="ECO:0000256" key="12">
    <source>
        <dbReference type="ARBA" id="ARBA00037847"/>
    </source>
</evidence>
<dbReference type="InterPro" id="IPR003591">
    <property type="entry name" value="Leu-rich_rpt_typical-subtyp"/>
</dbReference>
<dbReference type="InterPro" id="IPR001611">
    <property type="entry name" value="Leu-rich_rpt"/>
</dbReference>
<dbReference type="FunFam" id="3.80.10.10:FF:000213">
    <property type="entry name" value="Tyrosine-sulfated glycopeptide receptor 1"/>
    <property type="match status" value="1"/>
</dbReference>
<dbReference type="FunFam" id="3.80.10.10:FF:000095">
    <property type="entry name" value="LRR receptor-like serine/threonine-protein kinase GSO1"/>
    <property type="match status" value="1"/>
</dbReference>
<protein>
    <submittedName>
        <fullName evidence="14">Receptor-like protein 13</fullName>
    </submittedName>
</protein>
<dbReference type="Gene3D" id="3.80.10.10">
    <property type="entry name" value="Ribonuclease Inhibitor"/>
    <property type="match status" value="3"/>
</dbReference>
<evidence type="ECO:0000256" key="9">
    <source>
        <dbReference type="ARBA" id="ARBA00023136"/>
    </source>
</evidence>
<evidence type="ECO:0000256" key="4">
    <source>
        <dbReference type="ARBA" id="ARBA00022614"/>
    </source>
</evidence>
<accession>A0AAW0K7B4</accession>
<comment type="caution">
    <text evidence="14">The sequence shown here is derived from an EMBL/GenBank/DDBJ whole genome shotgun (WGS) entry which is preliminary data.</text>
</comment>
<evidence type="ECO:0000256" key="6">
    <source>
        <dbReference type="ARBA" id="ARBA00022729"/>
    </source>
</evidence>
<dbReference type="GO" id="GO:0005886">
    <property type="term" value="C:plasma membrane"/>
    <property type="evidence" value="ECO:0007669"/>
    <property type="project" value="UniProtKB-SubCell"/>
</dbReference>
<dbReference type="FunFam" id="3.80.10.10:FF:000041">
    <property type="entry name" value="LRR receptor-like serine/threonine-protein kinase ERECTA"/>
    <property type="match status" value="1"/>
</dbReference>
<evidence type="ECO:0000256" key="13">
    <source>
        <dbReference type="SAM" id="Phobius"/>
    </source>
</evidence>
<comment type="subcellular location">
    <subcellularLocation>
        <location evidence="1">Cell membrane</location>
    </subcellularLocation>
    <subcellularLocation>
        <location evidence="12">Endomembrane system</location>
        <topology evidence="12">Single-pass membrane protein</topology>
    </subcellularLocation>
</comment>
<evidence type="ECO:0000256" key="2">
    <source>
        <dbReference type="ARBA" id="ARBA00009592"/>
    </source>
</evidence>
<keyword evidence="4" id="KW-0433">Leucine-rich repeat</keyword>
<gene>
    <name evidence="14" type="primary">RLP13_3</name>
    <name evidence="14" type="ORF">CFP56_023997</name>
</gene>
<proteinExistence type="inferred from homology"/>
<keyword evidence="15" id="KW-1185">Reference proteome</keyword>
<dbReference type="SUPFAM" id="SSF52058">
    <property type="entry name" value="L domain-like"/>
    <property type="match status" value="2"/>
</dbReference>
<dbReference type="InterPro" id="IPR051502">
    <property type="entry name" value="RLP_Defense_Trigger"/>
</dbReference>
<reference evidence="14 15" key="1">
    <citation type="journal article" date="2018" name="Sci. Data">
        <title>The draft genome sequence of cork oak.</title>
        <authorList>
            <person name="Ramos A.M."/>
            <person name="Usie A."/>
            <person name="Barbosa P."/>
            <person name="Barros P.M."/>
            <person name="Capote T."/>
            <person name="Chaves I."/>
            <person name="Simoes F."/>
            <person name="Abreu I."/>
            <person name="Carrasquinho I."/>
            <person name="Faro C."/>
            <person name="Guimaraes J.B."/>
            <person name="Mendonca D."/>
            <person name="Nobrega F."/>
            <person name="Rodrigues L."/>
            <person name="Saibo N.J.M."/>
            <person name="Varela M.C."/>
            <person name="Egas C."/>
            <person name="Matos J."/>
            <person name="Miguel C.M."/>
            <person name="Oliveira M.M."/>
            <person name="Ricardo C.P."/>
            <person name="Goncalves S."/>
        </authorList>
    </citation>
    <scope>NUCLEOTIDE SEQUENCE [LARGE SCALE GENOMIC DNA]</scope>
    <source>
        <strain evidence="15">cv. HL8</strain>
    </source>
</reference>
<evidence type="ECO:0000256" key="11">
    <source>
        <dbReference type="ARBA" id="ARBA00023180"/>
    </source>
</evidence>
<dbReference type="Pfam" id="PF13855">
    <property type="entry name" value="LRR_8"/>
    <property type="match status" value="1"/>
</dbReference>
<dbReference type="AlphaFoldDB" id="A0AAW0K7B4"/>
<keyword evidence="5 13" id="KW-0812">Transmembrane</keyword>
<keyword evidence="7" id="KW-0677">Repeat</keyword>